<organism evidence="1 2">
    <name type="scientific">Apibacter muscae</name>
    <dbReference type="NCBI Taxonomy" id="2509004"/>
    <lineage>
        <taxon>Bacteria</taxon>
        <taxon>Pseudomonadati</taxon>
        <taxon>Bacteroidota</taxon>
        <taxon>Flavobacteriia</taxon>
        <taxon>Flavobacteriales</taxon>
        <taxon>Weeksellaceae</taxon>
        <taxon>Apibacter</taxon>
    </lineage>
</organism>
<dbReference type="Proteomes" id="UP000319499">
    <property type="component" value="Unassembled WGS sequence"/>
</dbReference>
<dbReference type="EMBL" id="SELH01000011">
    <property type="protein sequence ID" value="TWP30539.1"/>
    <property type="molecule type" value="Genomic_DNA"/>
</dbReference>
<dbReference type="AlphaFoldDB" id="A0A563DKA5"/>
<accession>A0A563DKA5</accession>
<protein>
    <submittedName>
        <fullName evidence="1">Uncharacterized protein</fullName>
    </submittedName>
</protein>
<sequence length="152" mass="18205">MTTTQFNFCRLTGIPEEIYQTILFECGYLYAENYCKHLPEGHKENHIRSLRSLSEYWNWWKTQWNIRTQEAFGITGIKQNESNLRPFEIEVLKEAFYDTHCENSYQNIYPNNLVMKALREKIYGNRNNTIKTYSIKGMERNRTRKSSVSVKL</sequence>
<comment type="caution">
    <text evidence="1">The sequence shown here is derived from an EMBL/GenBank/DDBJ whole genome shotgun (WGS) entry which is preliminary data.</text>
</comment>
<dbReference type="OrthoDB" id="663364at2"/>
<reference evidence="1 2" key="1">
    <citation type="submission" date="2019-02" db="EMBL/GenBank/DDBJ databases">
        <title>Apibacter muscae sp. nov.: a novel member of the house fly microbiota.</title>
        <authorList>
            <person name="Park R."/>
        </authorList>
    </citation>
    <scope>NUCLEOTIDE SEQUENCE [LARGE SCALE GENOMIC DNA]</scope>
    <source>
        <strain evidence="1 2">AL1</strain>
    </source>
</reference>
<gene>
    <name evidence="1" type="ORF">ETU09_00630</name>
</gene>
<keyword evidence="2" id="KW-1185">Reference proteome</keyword>
<evidence type="ECO:0000313" key="2">
    <source>
        <dbReference type="Proteomes" id="UP000319499"/>
    </source>
</evidence>
<proteinExistence type="predicted"/>
<evidence type="ECO:0000313" key="1">
    <source>
        <dbReference type="EMBL" id="TWP30539.1"/>
    </source>
</evidence>
<dbReference type="RefSeq" id="WP_146291209.1">
    <property type="nucleotide sequence ID" value="NZ_SELH01000011.1"/>
</dbReference>
<name>A0A563DKA5_9FLAO</name>